<evidence type="ECO:0000313" key="2">
    <source>
        <dbReference type="Proteomes" id="UP000263273"/>
    </source>
</evidence>
<accession>A0A354YU89</accession>
<protein>
    <recommendedName>
        <fullName evidence="3">WD40 repeat domain-containing protein</fullName>
    </recommendedName>
</protein>
<reference evidence="1 2" key="1">
    <citation type="journal article" date="2018" name="Nat. Biotechnol.">
        <title>A standardized bacterial taxonomy based on genome phylogeny substantially revises the tree of life.</title>
        <authorList>
            <person name="Parks D.H."/>
            <person name="Chuvochina M."/>
            <person name="Waite D.W."/>
            <person name="Rinke C."/>
            <person name="Skarshewski A."/>
            <person name="Chaumeil P.A."/>
            <person name="Hugenholtz P."/>
        </authorList>
    </citation>
    <scope>NUCLEOTIDE SEQUENCE [LARGE SCALE GENOMIC DNA]</scope>
    <source>
        <strain evidence="1">UBA10948</strain>
    </source>
</reference>
<name>A0A354YU89_9FIRM</name>
<evidence type="ECO:0000313" key="1">
    <source>
        <dbReference type="EMBL" id="HBK52895.1"/>
    </source>
</evidence>
<dbReference type="InterPro" id="IPR011044">
    <property type="entry name" value="Quino_amine_DH_bsu"/>
</dbReference>
<proteinExistence type="predicted"/>
<sequence>MHKLRYRLLLVFVVSLWLVVVPTRAQNPRLQVISYAGTDVYAIALAPSGERFAITDGSEGLLYYEDKKPFCICKDPEAVFAFDPQGQTILFISNQVLGLWSIQEKALISTITINQWLDYTFGLTWINEDIFILGFKAEAGNIVILDAKDFTVRKIIPADGIQFISSAAKLPSKLFLLNDSYYPFGSIESLDLVSLKTTPFNLPFNKFLIMNYFAVSPDGKLAVAQNAEPDNLPLQIFELSSHRVIYDLEGPISQVCSISWNSTGDLIGVTFDGKAYLIRYETR</sequence>
<organism evidence="1 2">
    <name type="scientific">Syntrophomonas wolfei</name>
    <dbReference type="NCBI Taxonomy" id="863"/>
    <lineage>
        <taxon>Bacteria</taxon>
        <taxon>Bacillati</taxon>
        <taxon>Bacillota</taxon>
        <taxon>Clostridia</taxon>
        <taxon>Eubacteriales</taxon>
        <taxon>Syntrophomonadaceae</taxon>
        <taxon>Syntrophomonas</taxon>
    </lineage>
</organism>
<gene>
    <name evidence="1" type="ORF">DDZ44_03010</name>
</gene>
<dbReference type="EMBL" id="DNZF01000062">
    <property type="protein sequence ID" value="HBK52895.1"/>
    <property type="molecule type" value="Genomic_DNA"/>
</dbReference>
<dbReference type="AlphaFoldDB" id="A0A354YU89"/>
<comment type="caution">
    <text evidence="1">The sequence shown here is derived from an EMBL/GenBank/DDBJ whole genome shotgun (WGS) entry which is preliminary data.</text>
</comment>
<evidence type="ECO:0008006" key="3">
    <source>
        <dbReference type="Google" id="ProtNLM"/>
    </source>
</evidence>
<dbReference type="SUPFAM" id="SSF50969">
    <property type="entry name" value="YVTN repeat-like/Quinoprotein amine dehydrogenase"/>
    <property type="match status" value="1"/>
</dbReference>
<dbReference type="Proteomes" id="UP000263273">
    <property type="component" value="Unassembled WGS sequence"/>
</dbReference>